<accession>A0A328PHG3</accession>
<organism evidence="2 3">
    <name type="scientific">Methanothermobacter tenebrarum</name>
    <dbReference type="NCBI Taxonomy" id="680118"/>
    <lineage>
        <taxon>Archaea</taxon>
        <taxon>Methanobacteriati</taxon>
        <taxon>Methanobacteriota</taxon>
        <taxon>Methanomada group</taxon>
        <taxon>Methanobacteria</taxon>
        <taxon>Methanobacteriales</taxon>
        <taxon>Methanobacteriaceae</taxon>
        <taxon>Methanothermobacter</taxon>
    </lineage>
</organism>
<keyword evidence="1" id="KW-0472">Membrane</keyword>
<gene>
    <name evidence="2" type="ORF">DPC56_04055</name>
</gene>
<dbReference type="RefSeq" id="WP_112093794.1">
    <property type="nucleotide sequence ID" value="NZ_QLOE01000004.1"/>
</dbReference>
<dbReference type="EMBL" id="QLOE01000004">
    <property type="protein sequence ID" value="RAO79106.1"/>
    <property type="molecule type" value="Genomic_DNA"/>
</dbReference>
<evidence type="ECO:0000313" key="2">
    <source>
        <dbReference type="EMBL" id="RAO79106.1"/>
    </source>
</evidence>
<dbReference type="Proteomes" id="UP000249782">
    <property type="component" value="Unassembled WGS sequence"/>
</dbReference>
<protein>
    <recommendedName>
        <fullName evidence="4">DUF2108 domain-containing protein</fullName>
    </recommendedName>
</protein>
<feature type="transmembrane region" description="Helical" evidence="1">
    <location>
        <begin position="6"/>
        <end position="23"/>
    </location>
</feature>
<evidence type="ECO:0008006" key="4">
    <source>
        <dbReference type="Google" id="ProtNLM"/>
    </source>
</evidence>
<sequence>MNIEFVYAAAILMIVGALGGVLQTRPIDKFLMLAVLGDGLISIVATFGYLDVAMASSFMTFVGIIIMMIGLVRVLEIRKMRGEVG</sequence>
<proteinExistence type="predicted"/>
<reference evidence="2 3" key="1">
    <citation type="submission" date="2018-06" db="EMBL/GenBank/DDBJ databases">
        <title>Draft genome sequence of hyperthermophilic methanogen Methanothermobacter tenebrarum sp. MCM-B 1447.</title>
        <authorList>
            <person name="Pore S.D."/>
            <person name="Dagar S."/>
            <person name="Dhakephalkar P.K."/>
        </authorList>
    </citation>
    <scope>NUCLEOTIDE SEQUENCE [LARGE SCALE GENOMIC DNA]</scope>
    <source>
        <strain evidence="2 3">MCM B 1447</strain>
    </source>
</reference>
<feature type="transmembrane region" description="Helical" evidence="1">
    <location>
        <begin position="56"/>
        <end position="75"/>
    </location>
</feature>
<evidence type="ECO:0000313" key="3">
    <source>
        <dbReference type="Proteomes" id="UP000249782"/>
    </source>
</evidence>
<evidence type="ECO:0000256" key="1">
    <source>
        <dbReference type="SAM" id="Phobius"/>
    </source>
</evidence>
<keyword evidence="1" id="KW-0812">Transmembrane</keyword>
<dbReference type="AlphaFoldDB" id="A0A328PHG3"/>
<dbReference type="Pfam" id="PF09881">
    <property type="entry name" value="EhaD"/>
    <property type="match status" value="1"/>
</dbReference>
<name>A0A328PHG3_9EURY</name>
<comment type="caution">
    <text evidence="2">The sequence shown here is derived from an EMBL/GenBank/DDBJ whole genome shotgun (WGS) entry which is preliminary data.</text>
</comment>
<feature type="transmembrane region" description="Helical" evidence="1">
    <location>
        <begin position="30"/>
        <end position="50"/>
    </location>
</feature>
<keyword evidence="1" id="KW-1133">Transmembrane helix</keyword>
<keyword evidence="3" id="KW-1185">Reference proteome</keyword>
<dbReference type="InterPro" id="IPR019213">
    <property type="entry name" value="EhaD-like"/>
</dbReference>